<comment type="caution">
    <text evidence="2">The sequence shown here is derived from an EMBL/GenBank/DDBJ whole genome shotgun (WGS) entry which is preliminary data.</text>
</comment>
<accession>A0ABP7LSK9</accession>
<dbReference type="EMBL" id="BAABAJ010000003">
    <property type="protein sequence ID" value="GAA3905447.1"/>
    <property type="molecule type" value="Genomic_DNA"/>
</dbReference>
<dbReference type="Pfam" id="PF13466">
    <property type="entry name" value="STAS_2"/>
    <property type="match status" value="1"/>
</dbReference>
<dbReference type="Proteomes" id="UP001501000">
    <property type="component" value="Unassembled WGS sequence"/>
</dbReference>
<organism evidence="2 3">
    <name type="scientific">Streptomyces gulbargensis</name>
    <dbReference type="NCBI Taxonomy" id="364901"/>
    <lineage>
        <taxon>Bacteria</taxon>
        <taxon>Bacillati</taxon>
        <taxon>Actinomycetota</taxon>
        <taxon>Actinomycetes</taxon>
        <taxon>Kitasatosporales</taxon>
        <taxon>Streptomycetaceae</taxon>
        <taxon>Streptomyces</taxon>
    </lineage>
</organism>
<evidence type="ECO:0000313" key="2">
    <source>
        <dbReference type="EMBL" id="GAA3905447.1"/>
    </source>
</evidence>
<dbReference type="InterPro" id="IPR058548">
    <property type="entry name" value="MlaB-like_STAS"/>
</dbReference>
<dbReference type="RefSeq" id="WP_345279638.1">
    <property type="nucleotide sequence ID" value="NZ_BAABAJ010000003.1"/>
</dbReference>
<feature type="domain" description="MlaB-like STAS" evidence="1">
    <location>
        <begin position="3"/>
        <end position="78"/>
    </location>
</feature>
<proteinExistence type="predicted"/>
<gene>
    <name evidence="2" type="ORF">GCM10022244_14470</name>
</gene>
<dbReference type="SUPFAM" id="SSF52091">
    <property type="entry name" value="SpoIIaa-like"/>
    <property type="match status" value="1"/>
</dbReference>
<name>A0ABP7LSK9_9ACTN</name>
<dbReference type="Gene3D" id="3.30.750.24">
    <property type="entry name" value="STAS domain"/>
    <property type="match status" value="1"/>
</dbReference>
<evidence type="ECO:0000259" key="1">
    <source>
        <dbReference type="Pfam" id="PF13466"/>
    </source>
</evidence>
<reference evidence="3" key="1">
    <citation type="journal article" date="2019" name="Int. J. Syst. Evol. Microbiol.">
        <title>The Global Catalogue of Microorganisms (GCM) 10K type strain sequencing project: providing services to taxonomists for standard genome sequencing and annotation.</title>
        <authorList>
            <consortium name="The Broad Institute Genomics Platform"/>
            <consortium name="The Broad Institute Genome Sequencing Center for Infectious Disease"/>
            <person name="Wu L."/>
            <person name="Ma J."/>
        </authorList>
    </citation>
    <scope>NUCLEOTIDE SEQUENCE [LARGE SCALE GENOMIC DNA]</scope>
    <source>
        <strain evidence="3">JCM 16956</strain>
    </source>
</reference>
<sequence length="95" mass="9909">MLLTASGEFGGECAGCLREAPADAGRVASACAFLDVSRVTFGDSSFLDELLTAHGSHPRPVLVGAPPSRLRRLFEITGTHRLSPFATDRVGAGLP</sequence>
<keyword evidence="3" id="KW-1185">Reference proteome</keyword>
<evidence type="ECO:0000313" key="3">
    <source>
        <dbReference type="Proteomes" id="UP001501000"/>
    </source>
</evidence>
<dbReference type="CDD" id="cd07043">
    <property type="entry name" value="STAS_anti-anti-sigma_factors"/>
    <property type="match status" value="1"/>
</dbReference>
<protein>
    <recommendedName>
        <fullName evidence="1">MlaB-like STAS domain-containing protein</fullName>
    </recommendedName>
</protein>
<dbReference type="InterPro" id="IPR036513">
    <property type="entry name" value="STAS_dom_sf"/>
</dbReference>